<sequence>MNQMTSRSEIRVRYQETDQMRVAWHGNYIEWFEVARTDWLRTADLSYRELEEQGIMLPVLRVGCEYVQSAHYDELLYVDAALKEYNGLRLTFRYTVWLSGEGKLLAKGETEHVFTDRNLKPIRLARSAPYLHRLLLG</sequence>
<evidence type="ECO:0000313" key="4">
    <source>
        <dbReference type="Proteomes" id="UP000245380"/>
    </source>
</evidence>
<dbReference type="GO" id="GO:0047617">
    <property type="term" value="F:fatty acyl-CoA hydrolase activity"/>
    <property type="evidence" value="ECO:0007669"/>
    <property type="project" value="TreeGrafter"/>
</dbReference>
<evidence type="ECO:0000256" key="1">
    <source>
        <dbReference type="ARBA" id="ARBA00005953"/>
    </source>
</evidence>
<name>A0A2U3D9W4_SULT2</name>
<dbReference type="Pfam" id="PF13279">
    <property type="entry name" value="4HBT_2"/>
    <property type="match status" value="1"/>
</dbReference>
<dbReference type="PANTHER" id="PTHR31793">
    <property type="entry name" value="4-HYDROXYBENZOYL-COA THIOESTERASE FAMILY MEMBER"/>
    <property type="match status" value="1"/>
</dbReference>
<dbReference type="Proteomes" id="UP000245380">
    <property type="component" value="Unassembled WGS sequence"/>
</dbReference>
<accession>A0A2U3D9W4</accession>
<reference evidence="3 4" key="1">
    <citation type="submission" date="2016-11" db="EMBL/GenBank/DDBJ databases">
        <title>Comparative genomics of Acidibacillus ferroxidans species.</title>
        <authorList>
            <person name="Oliveira G."/>
            <person name="Nunes G."/>
            <person name="Oliveira R."/>
            <person name="Araujo F."/>
            <person name="Salim A."/>
            <person name="Scholte L."/>
            <person name="Morais D."/>
            <person name="Nancucheo I."/>
            <person name="Johnson D.B."/>
            <person name="Grail B."/>
            <person name="Bittencourt J."/>
            <person name="Valadares R."/>
        </authorList>
    </citation>
    <scope>NUCLEOTIDE SEQUENCE [LARGE SCALE GENOMIC DNA]</scope>
    <source>
        <strain evidence="3 4">Y002</strain>
    </source>
</reference>
<protein>
    <submittedName>
        <fullName evidence="3">Uncharacterized protein</fullName>
    </submittedName>
</protein>
<gene>
    <name evidence="3" type="ORF">BM613_05115</name>
</gene>
<dbReference type="PIRSF" id="PIRSF003230">
    <property type="entry name" value="YbgC"/>
    <property type="match status" value="1"/>
</dbReference>
<dbReference type="PANTHER" id="PTHR31793:SF27">
    <property type="entry name" value="NOVEL THIOESTERASE SUPERFAMILY DOMAIN AND SAPOSIN A-TYPE DOMAIN CONTAINING PROTEIN (0610012H03RIK)"/>
    <property type="match status" value="1"/>
</dbReference>
<dbReference type="InterPro" id="IPR029069">
    <property type="entry name" value="HotDog_dom_sf"/>
</dbReference>
<dbReference type="InterPro" id="IPR050563">
    <property type="entry name" value="4-hydroxybenzoyl-CoA_TE"/>
</dbReference>
<keyword evidence="2" id="KW-0378">Hydrolase</keyword>
<dbReference type="CDD" id="cd00586">
    <property type="entry name" value="4HBT"/>
    <property type="match status" value="1"/>
</dbReference>
<keyword evidence="4" id="KW-1185">Reference proteome</keyword>
<dbReference type="RefSeq" id="WP_109430095.1">
    <property type="nucleotide sequence ID" value="NZ_MPDK01000006.1"/>
</dbReference>
<dbReference type="SUPFAM" id="SSF54637">
    <property type="entry name" value="Thioesterase/thiol ester dehydrase-isomerase"/>
    <property type="match status" value="1"/>
</dbReference>
<comment type="caution">
    <text evidence="3">The sequence shown here is derived from an EMBL/GenBank/DDBJ whole genome shotgun (WGS) entry which is preliminary data.</text>
</comment>
<evidence type="ECO:0000313" key="3">
    <source>
        <dbReference type="EMBL" id="PWI58052.1"/>
    </source>
</evidence>
<proteinExistence type="inferred from homology"/>
<comment type="similarity">
    <text evidence="1">Belongs to the 4-hydroxybenzoyl-CoA thioesterase family.</text>
</comment>
<dbReference type="OrthoDB" id="9800856at2"/>
<dbReference type="EMBL" id="MPDK01000006">
    <property type="protein sequence ID" value="PWI58052.1"/>
    <property type="molecule type" value="Genomic_DNA"/>
</dbReference>
<dbReference type="InterPro" id="IPR006684">
    <property type="entry name" value="YbgC/YbaW"/>
</dbReference>
<evidence type="ECO:0000256" key="2">
    <source>
        <dbReference type="ARBA" id="ARBA00022801"/>
    </source>
</evidence>
<dbReference type="NCBIfam" id="TIGR00051">
    <property type="entry name" value="YbgC/FadM family acyl-CoA thioesterase"/>
    <property type="match status" value="1"/>
</dbReference>
<dbReference type="Gene3D" id="3.10.129.10">
    <property type="entry name" value="Hotdog Thioesterase"/>
    <property type="match status" value="1"/>
</dbReference>
<organism evidence="3 4">
    <name type="scientific">Sulfoacidibacillus thermotolerans</name>
    <name type="common">Acidibacillus sulfuroxidans</name>
    <dbReference type="NCBI Taxonomy" id="1765684"/>
    <lineage>
        <taxon>Bacteria</taxon>
        <taxon>Bacillati</taxon>
        <taxon>Bacillota</taxon>
        <taxon>Bacilli</taxon>
        <taxon>Bacillales</taxon>
        <taxon>Alicyclobacillaceae</taxon>
        <taxon>Sulfoacidibacillus</taxon>
    </lineage>
</organism>
<dbReference type="AlphaFoldDB" id="A0A2U3D9W4"/>